<reference evidence="4" key="3">
    <citation type="journal article" date="2019" name="BMC Res. Notes">
        <title>Complete genome sequence of the Sulfodiicoccus acidiphilus strain HS-1T, the first crenarchaeon that lacks polB3, isolated from an acidic hot spring in Ohwaku-dani, Hakone, Japan.</title>
        <authorList>
            <person name="Sakai H.D."/>
            <person name="Kurosawa N."/>
        </authorList>
    </citation>
    <scope>NUCLEOTIDE SEQUENCE</scope>
    <source>
        <strain evidence="4">HS-1</strain>
    </source>
</reference>
<evidence type="ECO:0000256" key="3">
    <source>
        <dbReference type="ARBA" id="ARBA00023065"/>
    </source>
</evidence>
<keyword evidence="6" id="KW-1185">Reference proteome</keyword>
<proteinExistence type="inferred from homology"/>
<keyword evidence="3" id="KW-0406">Ion transport</keyword>
<dbReference type="GeneID" id="38665659"/>
<comment type="similarity">
    <text evidence="1">Belongs to the V-ATPase F subunit family.</text>
</comment>
<dbReference type="OrthoDB" id="24971at2157"/>
<dbReference type="Pfam" id="PF01990">
    <property type="entry name" value="ATP-synt_F"/>
    <property type="match status" value="1"/>
</dbReference>
<evidence type="ECO:0000313" key="5">
    <source>
        <dbReference type="EMBL" id="GGT99152.1"/>
    </source>
</evidence>
<dbReference type="KEGG" id="sacd:HS1genome_0168"/>
<gene>
    <name evidence="5" type="ORF">GCM10007116_15620</name>
    <name evidence="4" type="ORF">HS1genome_0168</name>
</gene>
<reference evidence="6" key="2">
    <citation type="submission" date="2018-04" db="EMBL/GenBank/DDBJ databases">
        <title>Complete genome sequence of Sulfodiicoccus acidiphilus strain HS-1.</title>
        <authorList>
            <person name="Sakai H.D."/>
            <person name="Kurosawa N."/>
        </authorList>
    </citation>
    <scope>NUCLEOTIDE SEQUENCE [LARGE SCALE GENOMIC DNA]</scope>
    <source>
        <strain evidence="6">HS-1</strain>
    </source>
</reference>
<evidence type="ECO:0000256" key="2">
    <source>
        <dbReference type="ARBA" id="ARBA00022448"/>
    </source>
</evidence>
<dbReference type="EMBL" id="AP018553">
    <property type="protein sequence ID" value="BBD71779.1"/>
    <property type="molecule type" value="Genomic_DNA"/>
</dbReference>
<dbReference type="RefSeq" id="WP_126449103.1">
    <property type="nucleotide sequence ID" value="NZ_AP018553.1"/>
</dbReference>
<evidence type="ECO:0000313" key="4">
    <source>
        <dbReference type="EMBL" id="BBD71779.1"/>
    </source>
</evidence>
<accession>A0A348B0S7</accession>
<evidence type="ECO:0000313" key="6">
    <source>
        <dbReference type="Proteomes" id="UP000276741"/>
    </source>
</evidence>
<dbReference type="Gene3D" id="3.40.50.10580">
    <property type="entry name" value="ATPase, V1 complex, subunit F"/>
    <property type="match status" value="1"/>
</dbReference>
<organism evidence="4 6">
    <name type="scientific">Sulfodiicoccus acidiphilus</name>
    <dbReference type="NCBI Taxonomy" id="1670455"/>
    <lineage>
        <taxon>Archaea</taxon>
        <taxon>Thermoproteota</taxon>
        <taxon>Thermoprotei</taxon>
        <taxon>Sulfolobales</taxon>
        <taxon>Sulfolobaceae</taxon>
        <taxon>Sulfodiicoccus</taxon>
    </lineage>
</organism>
<dbReference type="Proteomes" id="UP000616143">
    <property type="component" value="Unassembled WGS sequence"/>
</dbReference>
<dbReference type="GO" id="GO:0046961">
    <property type="term" value="F:proton-transporting ATPase activity, rotational mechanism"/>
    <property type="evidence" value="ECO:0007669"/>
    <property type="project" value="InterPro"/>
</dbReference>
<evidence type="ECO:0000256" key="1">
    <source>
        <dbReference type="ARBA" id="ARBA00010148"/>
    </source>
</evidence>
<dbReference type="Proteomes" id="UP000276741">
    <property type="component" value="Chromosome"/>
</dbReference>
<dbReference type="SUPFAM" id="SSF159468">
    <property type="entry name" value="AtpF-like"/>
    <property type="match status" value="1"/>
</dbReference>
<keyword evidence="2" id="KW-0813">Transport</keyword>
<dbReference type="AlphaFoldDB" id="A0A348B0S7"/>
<reference evidence="5" key="1">
    <citation type="journal article" date="2014" name="Int. J. Syst. Evol. Microbiol.">
        <title>Complete genome sequence of Corynebacterium casei LMG S-19264T (=DSM 44701T), isolated from a smear-ripened cheese.</title>
        <authorList>
            <consortium name="US DOE Joint Genome Institute (JGI-PGF)"/>
            <person name="Walter F."/>
            <person name="Albersmeier A."/>
            <person name="Kalinowski J."/>
            <person name="Ruckert C."/>
        </authorList>
    </citation>
    <scope>NUCLEOTIDE SEQUENCE</scope>
    <source>
        <strain evidence="5">JCM 31740</strain>
    </source>
</reference>
<dbReference type="InterPro" id="IPR036906">
    <property type="entry name" value="ATPase_V1_fsu_sf"/>
</dbReference>
<protein>
    <submittedName>
        <fullName evidence="4">ATP synthase subunit F</fullName>
    </submittedName>
</protein>
<name>A0A348B0S7_9CREN</name>
<reference evidence="5" key="4">
    <citation type="submission" date="2020-09" db="EMBL/GenBank/DDBJ databases">
        <authorList>
            <person name="Sun Q."/>
            <person name="Ohkuma M."/>
        </authorList>
    </citation>
    <scope>NUCLEOTIDE SEQUENCE</scope>
    <source>
        <strain evidence="5">JCM 31740</strain>
    </source>
</reference>
<dbReference type="InterPro" id="IPR008218">
    <property type="entry name" value="ATPase_V1-cplx_f_g_su"/>
</dbReference>
<dbReference type="EMBL" id="BMQS01000014">
    <property type="protein sequence ID" value="GGT99152.1"/>
    <property type="molecule type" value="Genomic_DNA"/>
</dbReference>
<sequence length="100" mass="11066">MGKVVVVGDRYTTSAFAVLGAEDMVLEDPYKLLETLNSIRRREDVDLVLVSRDLYEPVRESVDSLLLNLSKPVVTVIPTPFSQGTPLDVKKIIFKALGFG</sequence>